<evidence type="ECO:0000256" key="10">
    <source>
        <dbReference type="ARBA" id="ARBA00023237"/>
    </source>
</evidence>
<keyword evidence="4 11" id="KW-1134">Transmembrane beta strand</keyword>
<name>A0A370DDI8_9GAMM</name>
<feature type="domain" description="TonB-dependent receptor plug" evidence="14">
    <location>
        <begin position="68"/>
        <end position="175"/>
    </location>
</feature>
<accession>A0A370DDI8</accession>
<keyword evidence="10 11" id="KW-0998">Cell outer membrane</keyword>
<comment type="caution">
    <text evidence="15">The sequence shown here is derived from an EMBL/GenBank/DDBJ whole genome shotgun (WGS) entry which is preliminary data.</text>
</comment>
<keyword evidence="7 12" id="KW-0798">TonB box</keyword>
<keyword evidence="16" id="KW-1185">Reference proteome</keyword>
<keyword evidence="9" id="KW-0675">Receptor</keyword>
<keyword evidence="6" id="KW-0732">Signal</keyword>
<dbReference type="AlphaFoldDB" id="A0A370DDI8"/>
<evidence type="ECO:0000256" key="6">
    <source>
        <dbReference type="ARBA" id="ARBA00022729"/>
    </source>
</evidence>
<proteinExistence type="inferred from homology"/>
<dbReference type="InterPro" id="IPR039426">
    <property type="entry name" value="TonB-dep_rcpt-like"/>
</dbReference>
<evidence type="ECO:0000256" key="1">
    <source>
        <dbReference type="ARBA" id="ARBA00004571"/>
    </source>
</evidence>
<dbReference type="InterPro" id="IPR036942">
    <property type="entry name" value="Beta-barrel_TonB_sf"/>
</dbReference>
<dbReference type="PANTHER" id="PTHR30069">
    <property type="entry name" value="TONB-DEPENDENT OUTER MEMBRANE RECEPTOR"/>
    <property type="match status" value="1"/>
</dbReference>
<dbReference type="EMBL" id="QFXC01000011">
    <property type="protein sequence ID" value="RDH82367.1"/>
    <property type="molecule type" value="Genomic_DNA"/>
</dbReference>
<gene>
    <name evidence="15" type="ORF">DIZ80_08715</name>
</gene>
<evidence type="ECO:0000256" key="3">
    <source>
        <dbReference type="ARBA" id="ARBA00022448"/>
    </source>
</evidence>
<comment type="subcellular location">
    <subcellularLocation>
        <location evidence="1 11">Cell outer membrane</location>
        <topology evidence="1 11">Multi-pass membrane protein</topology>
    </subcellularLocation>
</comment>
<evidence type="ECO:0000256" key="5">
    <source>
        <dbReference type="ARBA" id="ARBA00022692"/>
    </source>
</evidence>
<evidence type="ECO:0000256" key="2">
    <source>
        <dbReference type="ARBA" id="ARBA00008143"/>
    </source>
</evidence>
<evidence type="ECO:0000256" key="7">
    <source>
        <dbReference type="ARBA" id="ARBA00023077"/>
    </source>
</evidence>
<dbReference type="PROSITE" id="PS52016">
    <property type="entry name" value="TONB_DEPENDENT_REC_3"/>
    <property type="match status" value="1"/>
</dbReference>
<evidence type="ECO:0000259" key="13">
    <source>
        <dbReference type="Pfam" id="PF00593"/>
    </source>
</evidence>
<evidence type="ECO:0000256" key="12">
    <source>
        <dbReference type="RuleBase" id="RU003357"/>
    </source>
</evidence>
<keyword evidence="8 11" id="KW-0472">Membrane</keyword>
<evidence type="ECO:0000256" key="8">
    <source>
        <dbReference type="ARBA" id="ARBA00023136"/>
    </source>
</evidence>
<dbReference type="GO" id="GO:0015344">
    <property type="term" value="F:siderophore uptake transmembrane transporter activity"/>
    <property type="evidence" value="ECO:0007669"/>
    <property type="project" value="TreeGrafter"/>
</dbReference>
<protein>
    <submittedName>
        <fullName evidence="15">Uncharacterized protein</fullName>
    </submittedName>
</protein>
<dbReference type="Pfam" id="PF00593">
    <property type="entry name" value="TonB_dep_Rec_b-barrel"/>
    <property type="match status" value="1"/>
</dbReference>
<dbReference type="GO" id="GO:0044718">
    <property type="term" value="P:siderophore transmembrane transport"/>
    <property type="evidence" value="ECO:0007669"/>
    <property type="project" value="TreeGrafter"/>
</dbReference>
<keyword evidence="3 11" id="KW-0813">Transport</keyword>
<comment type="similarity">
    <text evidence="2">Belongs to the TonB-dependent receptor family. Hemoglobin/haptoglobin binding protein subfamily.</text>
</comment>
<evidence type="ECO:0000256" key="4">
    <source>
        <dbReference type="ARBA" id="ARBA00022452"/>
    </source>
</evidence>
<evidence type="ECO:0000259" key="14">
    <source>
        <dbReference type="Pfam" id="PF07715"/>
    </source>
</evidence>
<sequence length="681" mass="77273">MHYSVLNRNGIPGHFTHKILISAIALSSASLHASPATLEMDELLNMDIRQLMDIPVTLASGSKIQHFSTPAASYVITHEDIQRSGLRSIPELLRLVPGFHVGKVDSSKWAINSRDAPNQFAGSMLVMMDERILYNPLFGGTYWEVQDYVLEDIERIEVIRGAGGSLWGANASNGVINIITRSSQDTQGHFIQAAAGGGDNQAEAVYRYGFTNKAHSGRIYIKQRRNNHGEYLDDTESNNNGFFTVGDQSHDDGKLSQGGFRVDFDLSDMETLAFQGDYSEGKLKDIRFSNTSNNVAENDIFTRNANLLLRWNKKLSHTNSININTYYDWSDRMDDGFIDNREIFNIDLQHNTSFRNHFISWGIEYRHIEDDTGTPVNNSAIQARLSLDPTSREDDLAQFFLQDQINFLDDKLQLIIGTRIENNEYTGNESQPNIRLSFLPDKQNTYWVAISDSVRTPTRGDSDFYLNFNDLQTVCGFLGPDFVDDPVLGCILPINQQVLQANTSLSYELGLRKQFSDDSLIDIATFYNALESTSADGIFVSDGRAFGIEIDYRYNFNRNTRLAFWYAKHKMFRYDENGIEQPNRGLPEDSAHLRLYWDINNQWQLDSLAYYNSEVTNSSDTTTVAALTRLDIHLGWEMNKTVKLNLYLTNITEDVHGEDRESTRINTGIPRGFLFSVESSF</sequence>
<dbReference type="SUPFAM" id="SSF56935">
    <property type="entry name" value="Porins"/>
    <property type="match status" value="1"/>
</dbReference>
<dbReference type="Gene3D" id="2.170.130.10">
    <property type="entry name" value="TonB-dependent receptor, plug domain"/>
    <property type="match status" value="1"/>
</dbReference>
<organism evidence="15 16">
    <name type="scientific">endosymbiont of Galathealinum brachiosum</name>
    <dbReference type="NCBI Taxonomy" id="2200906"/>
    <lineage>
        <taxon>Bacteria</taxon>
        <taxon>Pseudomonadati</taxon>
        <taxon>Pseudomonadota</taxon>
        <taxon>Gammaproteobacteria</taxon>
        <taxon>sulfur-oxidizing symbionts</taxon>
    </lineage>
</organism>
<evidence type="ECO:0000256" key="9">
    <source>
        <dbReference type="ARBA" id="ARBA00023170"/>
    </source>
</evidence>
<dbReference type="PANTHER" id="PTHR30069:SF29">
    <property type="entry name" value="HEMOGLOBIN AND HEMOGLOBIN-HAPTOGLOBIN-BINDING PROTEIN 1-RELATED"/>
    <property type="match status" value="1"/>
</dbReference>
<evidence type="ECO:0000313" key="16">
    <source>
        <dbReference type="Proteomes" id="UP000254266"/>
    </source>
</evidence>
<dbReference type="Proteomes" id="UP000254266">
    <property type="component" value="Unassembled WGS sequence"/>
</dbReference>
<keyword evidence="5 11" id="KW-0812">Transmembrane</keyword>
<feature type="domain" description="TonB-dependent receptor-like beta-barrel" evidence="13">
    <location>
        <begin position="219"/>
        <end position="651"/>
    </location>
</feature>
<reference evidence="15 16" key="1">
    <citation type="journal article" date="2018" name="ISME J.">
        <title>Endosymbiont genomes yield clues of tubeworm success.</title>
        <authorList>
            <person name="Li Y."/>
            <person name="Liles M.R."/>
            <person name="Halanych K.M."/>
        </authorList>
    </citation>
    <scope>NUCLEOTIDE SEQUENCE [LARGE SCALE GENOMIC DNA]</scope>
    <source>
        <strain evidence="15">A1464</strain>
    </source>
</reference>
<evidence type="ECO:0000256" key="11">
    <source>
        <dbReference type="PROSITE-ProRule" id="PRU01360"/>
    </source>
</evidence>
<dbReference type="InterPro" id="IPR000531">
    <property type="entry name" value="Beta-barrel_TonB"/>
</dbReference>
<dbReference type="InterPro" id="IPR037066">
    <property type="entry name" value="Plug_dom_sf"/>
</dbReference>
<dbReference type="GO" id="GO:0009279">
    <property type="term" value="C:cell outer membrane"/>
    <property type="evidence" value="ECO:0007669"/>
    <property type="project" value="UniProtKB-SubCell"/>
</dbReference>
<dbReference type="InterPro" id="IPR012910">
    <property type="entry name" value="Plug_dom"/>
</dbReference>
<dbReference type="Pfam" id="PF07715">
    <property type="entry name" value="Plug"/>
    <property type="match status" value="1"/>
</dbReference>
<evidence type="ECO:0000313" key="15">
    <source>
        <dbReference type="EMBL" id="RDH82367.1"/>
    </source>
</evidence>
<dbReference type="Gene3D" id="2.40.170.20">
    <property type="entry name" value="TonB-dependent receptor, beta-barrel domain"/>
    <property type="match status" value="1"/>
</dbReference>